<feature type="domain" description="HTH lysR-type" evidence="5">
    <location>
        <begin position="1"/>
        <end position="58"/>
    </location>
</feature>
<reference evidence="6 7" key="1">
    <citation type="submission" date="2024-10" db="EMBL/GenBank/DDBJ databases">
        <title>The Natural Products Discovery Center: Release of the First 8490 Sequenced Strains for Exploring Actinobacteria Biosynthetic Diversity.</title>
        <authorList>
            <person name="Kalkreuter E."/>
            <person name="Kautsar S.A."/>
            <person name="Yang D."/>
            <person name="Bader C.D."/>
            <person name="Teijaro C.N."/>
            <person name="Fluegel L."/>
            <person name="Davis C.M."/>
            <person name="Simpson J.R."/>
            <person name="Lauterbach L."/>
            <person name="Steele A.D."/>
            <person name="Gui C."/>
            <person name="Meng S."/>
            <person name="Li G."/>
            <person name="Viehrig K."/>
            <person name="Ye F."/>
            <person name="Su P."/>
            <person name="Kiefer A.F."/>
            <person name="Nichols A."/>
            <person name="Cepeda A.J."/>
            <person name="Yan W."/>
            <person name="Fan B."/>
            <person name="Jiang Y."/>
            <person name="Adhikari A."/>
            <person name="Zheng C.-J."/>
            <person name="Schuster L."/>
            <person name="Cowan T.M."/>
            <person name="Smanski M.J."/>
            <person name="Chevrette M.G."/>
            <person name="De Carvalho L.P.S."/>
            <person name="Shen B."/>
        </authorList>
    </citation>
    <scope>NUCLEOTIDE SEQUENCE [LARGE SCALE GENOMIC DNA]</scope>
    <source>
        <strain evidence="6 7">NPDC000087</strain>
    </source>
</reference>
<dbReference type="Gene3D" id="3.40.190.290">
    <property type="match status" value="1"/>
</dbReference>
<protein>
    <submittedName>
        <fullName evidence="6">LysR family transcriptional regulator</fullName>
    </submittedName>
</protein>
<evidence type="ECO:0000259" key="5">
    <source>
        <dbReference type="PROSITE" id="PS50931"/>
    </source>
</evidence>
<evidence type="ECO:0000256" key="3">
    <source>
        <dbReference type="ARBA" id="ARBA00023125"/>
    </source>
</evidence>
<dbReference type="EMBL" id="JBIAZU010000004">
    <property type="protein sequence ID" value="MFF5292223.1"/>
    <property type="molecule type" value="Genomic_DNA"/>
</dbReference>
<keyword evidence="2" id="KW-0805">Transcription regulation</keyword>
<comment type="caution">
    <text evidence="6">The sequence shown here is derived from an EMBL/GenBank/DDBJ whole genome shotgun (WGS) entry which is preliminary data.</text>
</comment>
<dbReference type="InterPro" id="IPR000847">
    <property type="entry name" value="LysR_HTH_N"/>
</dbReference>
<evidence type="ECO:0000313" key="7">
    <source>
        <dbReference type="Proteomes" id="UP001602245"/>
    </source>
</evidence>
<dbReference type="InterPro" id="IPR036390">
    <property type="entry name" value="WH_DNA-bd_sf"/>
</dbReference>
<gene>
    <name evidence="6" type="ORF">ACFY35_22515</name>
</gene>
<keyword evidence="7" id="KW-1185">Reference proteome</keyword>
<evidence type="ECO:0000256" key="1">
    <source>
        <dbReference type="ARBA" id="ARBA00009437"/>
    </source>
</evidence>
<keyword evidence="4" id="KW-0804">Transcription</keyword>
<evidence type="ECO:0000313" key="6">
    <source>
        <dbReference type="EMBL" id="MFF5292223.1"/>
    </source>
</evidence>
<dbReference type="SUPFAM" id="SSF53850">
    <property type="entry name" value="Periplasmic binding protein-like II"/>
    <property type="match status" value="1"/>
</dbReference>
<dbReference type="PANTHER" id="PTHR30346:SF30">
    <property type="entry name" value="SMALL NEUTRAL PROTEASE REGULATORY PROTEIN"/>
    <property type="match status" value="1"/>
</dbReference>
<dbReference type="SUPFAM" id="SSF46785">
    <property type="entry name" value="Winged helix' DNA-binding domain"/>
    <property type="match status" value="1"/>
</dbReference>
<accession>A0ABW6WGR2</accession>
<dbReference type="Proteomes" id="UP001602245">
    <property type="component" value="Unassembled WGS sequence"/>
</dbReference>
<dbReference type="RefSeq" id="WP_020510106.1">
    <property type="nucleotide sequence ID" value="NZ_JBIAZU010000004.1"/>
</dbReference>
<dbReference type="InterPro" id="IPR036388">
    <property type="entry name" value="WH-like_DNA-bd_sf"/>
</dbReference>
<keyword evidence="3" id="KW-0238">DNA-binding</keyword>
<dbReference type="Pfam" id="PF00126">
    <property type="entry name" value="HTH_1"/>
    <property type="match status" value="1"/>
</dbReference>
<organism evidence="6 7">
    <name type="scientific">Paractinoplanes globisporus</name>
    <dbReference type="NCBI Taxonomy" id="113565"/>
    <lineage>
        <taxon>Bacteria</taxon>
        <taxon>Bacillati</taxon>
        <taxon>Actinomycetota</taxon>
        <taxon>Actinomycetes</taxon>
        <taxon>Micromonosporales</taxon>
        <taxon>Micromonosporaceae</taxon>
        <taxon>Paractinoplanes</taxon>
    </lineage>
</organism>
<dbReference type="CDD" id="cd08436">
    <property type="entry name" value="PBP2_LTTR_like_3"/>
    <property type="match status" value="1"/>
</dbReference>
<comment type="similarity">
    <text evidence="1">Belongs to the LysR transcriptional regulatory family.</text>
</comment>
<sequence>MELQQMRYVLAVASTGNFTRAAKQCLVVQSALSHQIAALERELGTRLFARTSRRVALTAAGEAFLPAARACLEAADRAVADAAAATGEIRGRLSVGMIPTVTGIDLPLALRDFHRRHPQVRIVLRSAGSDDLAAAIRAGEVDVAVLGLPESVKPRGVRFRALNHDRHVAVVARDHPLAGSSRVDLPTLAREPFADFPAATAGRAQSDLAFAAAGLEREVAFEAMATDLLIGLIRQGLAVALLPSRFVRGIPDVVTIPVEDGPARVEYLAWSDFNPTPAAVAFLRTSSVAAADQSTR</sequence>
<dbReference type="PRINTS" id="PR00039">
    <property type="entry name" value="HTHLYSR"/>
</dbReference>
<proteinExistence type="inferred from homology"/>
<dbReference type="InterPro" id="IPR005119">
    <property type="entry name" value="LysR_subst-bd"/>
</dbReference>
<dbReference type="Pfam" id="PF03466">
    <property type="entry name" value="LysR_substrate"/>
    <property type="match status" value="1"/>
</dbReference>
<name>A0ABW6WGR2_9ACTN</name>
<evidence type="ECO:0000256" key="2">
    <source>
        <dbReference type="ARBA" id="ARBA00023015"/>
    </source>
</evidence>
<dbReference type="PROSITE" id="PS50931">
    <property type="entry name" value="HTH_LYSR"/>
    <property type="match status" value="1"/>
</dbReference>
<dbReference type="PANTHER" id="PTHR30346">
    <property type="entry name" value="TRANSCRIPTIONAL DUAL REGULATOR HCAR-RELATED"/>
    <property type="match status" value="1"/>
</dbReference>
<dbReference type="Gene3D" id="1.10.10.10">
    <property type="entry name" value="Winged helix-like DNA-binding domain superfamily/Winged helix DNA-binding domain"/>
    <property type="match status" value="1"/>
</dbReference>
<evidence type="ECO:0000256" key="4">
    <source>
        <dbReference type="ARBA" id="ARBA00023163"/>
    </source>
</evidence>